<accession>A0A8T0ICV5</accession>
<feature type="compositionally biased region" description="Low complexity" evidence="2">
    <location>
        <begin position="159"/>
        <end position="176"/>
    </location>
</feature>
<dbReference type="PROSITE" id="PS51253">
    <property type="entry name" value="HTH_CENPB"/>
    <property type="match status" value="1"/>
</dbReference>
<name>A0A8T0ICV5_CERPU</name>
<keyword evidence="1" id="KW-0238">DNA-binding</keyword>
<evidence type="ECO:0000256" key="1">
    <source>
        <dbReference type="ARBA" id="ARBA00023125"/>
    </source>
</evidence>
<evidence type="ECO:0000313" key="5">
    <source>
        <dbReference type="Proteomes" id="UP000822688"/>
    </source>
</evidence>
<reference evidence="4" key="1">
    <citation type="submission" date="2020-06" db="EMBL/GenBank/DDBJ databases">
        <title>WGS assembly of Ceratodon purpureus strain R40.</title>
        <authorList>
            <person name="Carey S.B."/>
            <person name="Jenkins J."/>
            <person name="Shu S."/>
            <person name="Lovell J.T."/>
            <person name="Sreedasyam A."/>
            <person name="Maumus F."/>
            <person name="Tiley G.P."/>
            <person name="Fernandez-Pozo N."/>
            <person name="Barry K."/>
            <person name="Chen C."/>
            <person name="Wang M."/>
            <person name="Lipzen A."/>
            <person name="Daum C."/>
            <person name="Saski C.A."/>
            <person name="Payton A.C."/>
            <person name="Mcbreen J.C."/>
            <person name="Conrad R.E."/>
            <person name="Kollar L.M."/>
            <person name="Olsson S."/>
            <person name="Huttunen S."/>
            <person name="Landis J.B."/>
            <person name="Wickett N.J."/>
            <person name="Johnson M.G."/>
            <person name="Rensing S.A."/>
            <person name="Grimwood J."/>
            <person name="Schmutz J."/>
            <person name="Mcdaniel S.F."/>
        </authorList>
    </citation>
    <scope>NUCLEOTIDE SEQUENCE</scope>
    <source>
        <strain evidence="4">R40</strain>
    </source>
</reference>
<keyword evidence="5" id="KW-1185">Reference proteome</keyword>
<comment type="caution">
    <text evidence="4">The sequence shown here is derived from an EMBL/GenBank/DDBJ whole genome shotgun (WGS) entry which is preliminary data.</text>
</comment>
<feature type="region of interest" description="Disordered" evidence="2">
    <location>
        <begin position="159"/>
        <end position="200"/>
    </location>
</feature>
<evidence type="ECO:0000313" key="4">
    <source>
        <dbReference type="EMBL" id="KAG0580278.1"/>
    </source>
</evidence>
<feature type="domain" description="HTH CENPB-type" evidence="3">
    <location>
        <begin position="288"/>
        <end position="361"/>
    </location>
</feature>
<feature type="compositionally biased region" description="Low complexity" evidence="2">
    <location>
        <begin position="183"/>
        <end position="198"/>
    </location>
</feature>
<organism evidence="4 5">
    <name type="scientific">Ceratodon purpureus</name>
    <name type="common">Fire moss</name>
    <name type="synonym">Dicranum purpureum</name>
    <dbReference type="NCBI Taxonomy" id="3225"/>
    <lineage>
        <taxon>Eukaryota</taxon>
        <taxon>Viridiplantae</taxon>
        <taxon>Streptophyta</taxon>
        <taxon>Embryophyta</taxon>
        <taxon>Bryophyta</taxon>
        <taxon>Bryophytina</taxon>
        <taxon>Bryopsida</taxon>
        <taxon>Dicranidae</taxon>
        <taxon>Pseudoditrichales</taxon>
        <taxon>Ditrichaceae</taxon>
        <taxon>Ceratodon</taxon>
    </lineage>
</organism>
<dbReference type="Pfam" id="PF03221">
    <property type="entry name" value="HTH_Tnp_Tc5"/>
    <property type="match status" value="1"/>
</dbReference>
<dbReference type="GO" id="GO:0003677">
    <property type="term" value="F:DNA binding"/>
    <property type="evidence" value="ECO:0007669"/>
    <property type="project" value="UniProtKB-KW"/>
</dbReference>
<dbReference type="EMBL" id="CM026424">
    <property type="protein sequence ID" value="KAG0580278.1"/>
    <property type="molecule type" value="Genomic_DNA"/>
</dbReference>
<proteinExistence type="predicted"/>
<dbReference type="Proteomes" id="UP000822688">
    <property type="component" value="Chromosome 4"/>
</dbReference>
<protein>
    <recommendedName>
        <fullName evidence="3">HTH CENPB-type domain-containing protein</fullName>
    </recommendedName>
</protein>
<dbReference type="InterPro" id="IPR006600">
    <property type="entry name" value="HTH_CenpB_DNA-bd_dom"/>
</dbReference>
<evidence type="ECO:0000259" key="3">
    <source>
        <dbReference type="PROSITE" id="PS51253"/>
    </source>
</evidence>
<sequence>MVIETLRVVHVQAREMAQRNSNAAKAQQEADGINRIAARNLKEVLNVFKDCVILVQRTKRMLEVDPKCACVNTESKWERRKELFDAAESVEATMEFLFRNIFQFRNIEASLVDSSEELPEHEVDGEFGRYRLQKRLSEDEDLFWCDRVCALEMHGPAGAMTRRSTAASRAAGSSGEQSRRRPSQIGQSRRRPSPSGQSRRQEFLRNLNDSGLNETGNPSDVPNTLVEYRKPAPKEQRIPRKNGDWSTSDLNKAIEMIEGGAKILTAARAVNIPVSTVRDHLLGRRKGRKRGRERILNDEEENELKAFLLKMHNAGQPLTPGQLKMKVAQLTQTRSTTFVDGVPGKSWMKGFRRRHPDLTNLLHFKSRTSNQLQVHRNLQGGMDGTDAGGSVLAIEGNALELPMDGNASGLPMEGNPHGLHTVGNVPEYRMEGSVGAFPMDGVRN</sequence>
<evidence type="ECO:0000256" key="2">
    <source>
        <dbReference type="SAM" id="MobiDB-lite"/>
    </source>
</evidence>
<dbReference type="AlphaFoldDB" id="A0A8T0ICV5"/>
<gene>
    <name evidence="4" type="ORF">KC19_4G162300</name>
</gene>